<feature type="region of interest" description="Disordered" evidence="1">
    <location>
        <begin position="1"/>
        <end position="32"/>
    </location>
</feature>
<accession>A0A655BQ79</accession>
<gene>
    <name evidence="2" type="ORF">ERS008198_00664</name>
</gene>
<dbReference type="Proteomes" id="UP000041314">
    <property type="component" value="Unassembled WGS sequence"/>
</dbReference>
<organism evidence="2 3">
    <name type="scientific">Salmonella enterica subsp. enterica serovar Bovismorbificans</name>
    <dbReference type="NCBI Taxonomy" id="58097"/>
    <lineage>
        <taxon>Bacteria</taxon>
        <taxon>Pseudomonadati</taxon>
        <taxon>Pseudomonadota</taxon>
        <taxon>Gammaproteobacteria</taxon>
        <taxon>Enterobacterales</taxon>
        <taxon>Enterobacteriaceae</taxon>
        <taxon>Salmonella</taxon>
    </lineage>
</organism>
<evidence type="ECO:0000313" key="2">
    <source>
        <dbReference type="EMBL" id="CNT68123.1"/>
    </source>
</evidence>
<protein>
    <submittedName>
        <fullName evidence="2">Uncharacterized protein</fullName>
    </submittedName>
</protein>
<proteinExistence type="predicted"/>
<dbReference type="EMBL" id="CQPA01000003">
    <property type="protein sequence ID" value="CNT68123.1"/>
    <property type="molecule type" value="Genomic_DNA"/>
</dbReference>
<evidence type="ECO:0000313" key="3">
    <source>
        <dbReference type="Proteomes" id="UP000041314"/>
    </source>
</evidence>
<evidence type="ECO:0000256" key="1">
    <source>
        <dbReference type="SAM" id="MobiDB-lite"/>
    </source>
</evidence>
<name>A0A655BQ79_SALET</name>
<dbReference type="AlphaFoldDB" id="A0A655BQ79"/>
<reference evidence="2 3" key="1">
    <citation type="submission" date="2015-03" db="EMBL/GenBank/DDBJ databases">
        <authorList>
            <consortium name="Pathogen Informatics"/>
        </authorList>
    </citation>
    <scope>NUCLEOTIDE SEQUENCE [LARGE SCALE GENOMIC DNA]</scope>
    <source>
        <strain evidence="2 3">A1104</strain>
    </source>
</reference>
<sequence>MAKSSRARSLKNAALPITGPNDSVSKIPEREYQPKPDAIARAVFSGKSRINALITPPSNELATTTTATIIPRRLSTICFKVMPLFRS</sequence>